<organism evidence="3 4">
    <name type="scientific">Polyrhizophydium stewartii</name>
    <dbReference type="NCBI Taxonomy" id="2732419"/>
    <lineage>
        <taxon>Eukaryota</taxon>
        <taxon>Fungi</taxon>
        <taxon>Fungi incertae sedis</taxon>
        <taxon>Chytridiomycota</taxon>
        <taxon>Chytridiomycota incertae sedis</taxon>
        <taxon>Chytridiomycetes</taxon>
        <taxon>Rhizophydiales</taxon>
        <taxon>Rhizophydiales incertae sedis</taxon>
        <taxon>Polyrhizophydium</taxon>
    </lineage>
</organism>
<evidence type="ECO:0000259" key="2">
    <source>
        <dbReference type="Pfam" id="PF00266"/>
    </source>
</evidence>
<gene>
    <name evidence="3" type="ORF">HK105_200203</name>
</gene>
<dbReference type="Pfam" id="PF00266">
    <property type="entry name" value="Aminotran_5"/>
    <property type="match status" value="1"/>
</dbReference>
<evidence type="ECO:0000313" key="3">
    <source>
        <dbReference type="EMBL" id="KAL2920137.1"/>
    </source>
</evidence>
<dbReference type="EMBL" id="JADGIZ020000001">
    <property type="protein sequence ID" value="KAL2920137.1"/>
    <property type="molecule type" value="Genomic_DNA"/>
</dbReference>
<dbReference type="PANTHER" id="PTHR43686:SF1">
    <property type="entry name" value="AMINOTRAN_5 DOMAIN-CONTAINING PROTEIN"/>
    <property type="match status" value="1"/>
</dbReference>
<protein>
    <recommendedName>
        <fullName evidence="2">Aminotransferase class V domain-containing protein</fullName>
    </recommendedName>
</protein>
<reference evidence="3 4" key="1">
    <citation type="submission" date="2023-09" db="EMBL/GenBank/DDBJ databases">
        <title>Pangenome analysis of Batrachochytrium dendrobatidis and related Chytrids.</title>
        <authorList>
            <person name="Yacoub M.N."/>
            <person name="Stajich J.E."/>
            <person name="James T.Y."/>
        </authorList>
    </citation>
    <scope>NUCLEOTIDE SEQUENCE [LARGE SCALE GENOMIC DNA]</scope>
    <source>
        <strain evidence="3 4">JEL0888</strain>
    </source>
</reference>
<dbReference type="SUPFAM" id="SSF53383">
    <property type="entry name" value="PLP-dependent transferases"/>
    <property type="match status" value="1"/>
</dbReference>
<proteinExistence type="predicted"/>
<evidence type="ECO:0000256" key="1">
    <source>
        <dbReference type="SAM" id="MobiDB-lite"/>
    </source>
</evidence>
<dbReference type="Gene3D" id="3.90.1150.10">
    <property type="entry name" value="Aspartate Aminotransferase, domain 1"/>
    <property type="match status" value="1"/>
</dbReference>
<evidence type="ECO:0000313" key="4">
    <source>
        <dbReference type="Proteomes" id="UP001527925"/>
    </source>
</evidence>
<dbReference type="InterPro" id="IPR000192">
    <property type="entry name" value="Aminotrans_V_dom"/>
</dbReference>
<dbReference type="InterPro" id="IPR015421">
    <property type="entry name" value="PyrdxlP-dep_Trfase_major"/>
</dbReference>
<dbReference type="Proteomes" id="UP001527925">
    <property type="component" value="Unassembled WGS sequence"/>
</dbReference>
<dbReference type="Gene3D" id="3.40.640.10">
    <property type="entry name" value="Type I PLP-dependent aspartate aminotransferase-like (Major domain)"/>
    <property type="match status" value="1"/>
</dbReference>
<feature type="compositionally biased region" description="Pro residues" evidence="1">
    <location>
        <begin position="16"/>
        <end position="28"/>
    </location>
</feature>
<keyword evidence="4" id="KW-1185">Reference proteome</keyword>
<comment type="caution">
    <text evidence="3">The sequence shown here is derived from an EMBL/GenBank/DDBJ whole genome shotgun (WGS) entry which is preliminary data.</text>
</comment>
<feature type="region of interest" description="Disordered" evidence="1">
    <location>
        <begin position="1"/>
        <end position="32"/>
    </location>
</feature>
<accession>A0ABR4NKT2</accession>
<name>A0ABR4NKT2_9FUNG</name>
<feature type="domain" description="Aminotransferase class V" evidence="2">
    <location>
        <begin position="79"/>
        <end position="448"/>
    </location>
</feature>
<dbReference type="InterPro" id="IPR015422">
    <property type="entry name" value="PyrdxlP-dep_Trfase_small"/>
</dbReference>
<sequence>MPPQRRSTRVLFNTPRPLPNVPRPPPHAPEGTEAAKLFDSLLDIPLAARSSPKALAKFLHTNMMLAPAVATPYGQRPLVYADNVASGRPLRCVEDAIASHVLPFYANTHTETGLLGRLMMDLREAARSIVKSTCHADPDQYACIFAGTGTTGAVYKLASILCPRATDETDPDQRPVVFISIAEHHSNILVWSEAGAKVVTIDTDENGIILLPELEAGLRKYESHRTIIGSFSAASNIAPVEQPVAELTRLMHRYGGIAVFDYACAGPYADIRMCPSSDENDWVDAVMISPHKFFGGPGTPGVLLMRKSLYTRSTPSIAGGGTVAWVNATGQAYLGDLEAREEGGTPDIIGAIRAGFALHIKSLLTPEFIRQRQRELTNRATTFLSRNPNVIILGPTHDGRMPVFSFLVKSPIPGKLLHHNFVSRVLSDVFGVQTRSGCSCAGPYYFRLVGMSEAEETSKRTVYLDTALEGVKPGFTRFNLSVTHSEAEVDFILQAVDWVASHGFRLLPVYHHEVTTANWIPRVTEPAVVNATIRADRKPVRLDAAQCVSKTEEACLAFLAQHNETDQPFENIEDEAVLEKLEWYATDADVMPMIESMLSGLAVVPPKSLISRSSISSLASAYSSRDFKLIDKMGWMRRAMNHKSKVSLAGAAP</sequence>
<dbReference type="InterPro" id="IPR015424">
    <property type="entry name" value="PyrdxlP-dep_Trfase"/>
</dbReference>
<dbReference type="PANTHER" id="PTHR43686">
    <property type="entry name" value="SULFURTRANSFERASE-RELATED"/>
    <property type="match status" value="1"/>
</dbReference>